<dbReference type="Pfam" id="PF25974">
    <property type="entry name" value="URGCP_9th"/>
    <property type="match status" value="1"/>
</dbReference>
<proteinExistence type="inferred from homology"/>
<gene>
    <name evidence="3" type="ORF">PACLA_8A050713</name>
</gene>
<dbReference type="InterPro" id="IPR058641">
    <property type="entry name" value="GVIN1_dom"/>
</dbReference>
<dbReference type="InterPro" id="IPR027417">
    <property type="entry name" value="P-loop_NTPase"/>
</dbReference>
<reference evidence="3" key="1">
    <citation type="submission" date="2020-04" db="EMBL/GenBank/DDBJ databases">
        <authorList>
            <person name="Alioto T."/>
            <person name="Alioto T."/>
            <person name="Gomez Garrido J."/>
        </authorList>
    </citation>
    <scope>NUCLEOTIDE SEQUENCE</scope>
    <source>
        <strain evidence="3">A484AB</strain>
    </source>
</reference>
<sequence>MDHIWNSIKGLFHNVTSRLSDTENESSEGSMTNIDSELSDETVFQSPTSHENSEKCQESANFQNEETVPLLDQQSYSELDIVDPNKSTTESQRKEIEYCSLLNDLKLNLDVKFTLKKARIVDNNTINDKALTSANEIPKYIVEKLMIVDYHARAFKLNHVSMEQASATFDGSDDEDEAHEEIKETVNPMDAFLAIFHCADDFLRQDLAIKLSACQLSVPFLLPDPAQPSEKITMLLWALEGIKKSWKAASVNNEHIRAQHVFVLEHPFPIVSFIRVGTNAFSKSVLLNKIMSDVNGYHDFFFHKDCKGGGTERKIVDGLVELCWYLPGERKRQAFQKEICFANLRGDARSYRKQLSVLTKISSVVFLLLPSEYPQQSTKDILIETAKTEPKVFVVFKERPQEDAKQYFDDFKRGHPGKLSFLQKSTQANEDDFVEIIRQKIERNIVTSKCIPLKKVASFVNECGIDLDENSDMNSLWRESISAWIQMGPKDAKMKLKLQTQVAALANLERENYCPKPQANKSENERIDDIFKKQQEALKSQKDSFAKMDEQICRCLNRIAVMNDVQRQYALTILKHDLDKMSLKVLGSLQAQYRDAWLNIQKKKKQQRLNSSEQHSLSDEEMHLKQLEETVIESSFGLEHIIREIAQMYQLTEISLIDYAGAAADMLLAGQPLELMDGDSSYIPFKWFNAVFSKLVRKTNNAKLFVISVLGIQSSGKSTMLNTMFGLEFPVSAGRCTRGAFASLIPVSDSLKSASNFDYILIIDTEGLRGSGDPEVRQHDNELATFAIGVANLTIVNIFGENYNDMKEFLEIAVHAFLKMKLVREKRICQIVHQNVAAVEASDVLATERITLKKKLDEMAKLAAIQENCDDAFQELNDILSFDENDDVFYIPNLLQGSPPMAPVNPDYGRAVQKIKEKIISLMCSPERSYHPISQFQKRVCDLWKAILRENFIFSFRNTIEVRAYTSLDQKYFEESVKTMVTGMTELEKKIHVSLMRSSADAREDIWSVSKMEIQEKAEELGSKMEKAMEDFFETNEDKTTLEQWKENIMNKIRYLQDYQMMEIMRNCQAAFHYWQSRQEVDIKKQTYENELLAKARTFISSVEDTDDVERCTAKFEQEWQQWIEYVPPCMEKPLNINQEMTNVLFHTDKRLTGEMKVKYNAQGRNLLNFKDSLPSIKNQLNVGGFERFLQIFRNNPQLVMDAERIQDNAIRAAIDFAKTTSRSGVRCRPDDLKRMYHLVISTINKKTKNQKFKFPTGLLCDTLLCAFANAYNDFYEMEERYIRERDIRGDLERTLRPKLEKYFLSICKEMQKEVRAATLMVDVLQKAMEDKLIQSIGYYCLANADNSVNLLLQNEVKKIEDRVLEAISIASRSSNAATFSLWREDFVDNCSTLEITAEMFNVAAIDDDLKDFEMFESQLIKMVKEFLQSLVERGVSRKVYTTWNPAPHQKLLDLMFGCQECCPFCKGLCDQTVRDHAGGHSTRIHRPQGITGYRGVNTQILVNCICTTSVSSDGKFKNVDTSDQWHPYKEYQTVNEYYKSWAIPPDPSFEASTYWKWFMATFSQELADYYGAKPPKIPLAWKNISFEEARKQLREEFNLA</sequence>
<dbReference type="PANTHER" id="PTHR14819">
    <property type="entry name" value="GTP-BINDING"/>
    <property type="match status" value="1"/>
</dbReference>
<dbReference type="GO" id="GO:0005525">
    <property type="term" value="F:GTP binding"/>
    <property type="evidence" value="ECO:0007669"/>
    <property type="project" value="InterPro"/>
</dbReference>
<dbReference type="PANTHER" id="PTHR14819:SF5">
    <property type="entry name" value="INTERFERON-INDUCED VERY LARGE GTPASE 1"/>
    <property type="match status" value="1"/>
</dbReference>
<dbReference type="Pfam" id="PF25683">
    <property type="entry name" value="URGCP_GTPase"/>
    <property type="match status" value="1"/>
</dbReference>
<evidence type="ECO:0000256" key="2">
    <source>
        <dbReference type="SAM" id="MobiDB-lite"/>
    </source>
</evidence>
<comment type="similarity">
    <text evidence="1">Belongs to the TRAFAC class dynamin-like GTPase superfamily. Very large inducible GTPase (VLIG) family.</text>
</comment>
<comment type="caution">
    <text evidence="3">The sequence shown here is derived from an EMBL/GenBank/DDBJ whole genome shotgun (WGS) entry which is preliminary data.</text>
</comment>
<dbReference type="Pfam" id="PF25496">
    <property type="entry name" value="URGCP"/>
    <property type="match status" value="1"/>
</dbReference>
<dbReference type="SUPFAM" id="SSF52540">
    <property type="entry name" value="P-loop containing nucleoside triphosphate hydrolases"/>
    <property type="match status" value="1"/>
</dbReference>
<dbReference type="Gene3D" id="3.40.50.300">
    <property type="entry name" value="P-loop containing nucleotide triphosphate hydrolases"/>
    <property type="match status" value="1"/>
</dbReference>
<organism evidence="3 4">
    <name type="scientific">Paramuricea clavata</name>
    <name type="common">Red gorgonian</name>
    <name type="synonym">Violescent sea-whip</name>
    <dbReference type="NCBI Taxonomy" id="317549"/>
    <lineage>
        <taxon>Eukaryota</taxon>
        <taxon>Metazoa</taxon>
        <taxon>Cnidaria</taxon>
        <taxon>Anthozoa</taxon>
        <taxon>Octocorallia</taxon>
        <taxon>Malacalcyonacea</taxon>
        <taxon>Plexauridae</taxon>
        <taxon>Paramuricea</taxon>
    </lineage>
</organism>
<name>A0A7D9I5A4_PARCT</name>
<evidence type="ECO:0000256" key="1">
    <source>
        <dbReference type="ARBA" id="ARBA00006828"/>
    </source>
</evidence>
<feature type="region of interest" description="Disordered" evidence="2">
    <location>
        <begin position="19"/>
        <end position="52"/>
    </location>
</feature>
<keyword evidence="4" id="KW-1185">Reference proteome</keyword>
<dbReference type="InterPro" id="IPR030383">
    <property type="entry name" value="G_VLIG_dom"/>
</dbReference>
<dbReference type="InterPro" id="IPR057365">
    <property type="entry name" value="URGCP"/>
</dbReference>
<evidence type="ECO:0000313" key="4">
    <source>
        <dbReference type="Proteomes" id="UP001152795"/>
    </source>
</evidence>
<dbReference type="EMBL" id="CACRXK020003255">
    <property type="protein sequence ID" value="CAB3998048.1"/>
    <property type="molecule type" value="Genomic_DNA"/>
</dbReference>
<evidence type="ECO:0000313" key="3">
    <source>
        <dbReference type="EMBL" id="CAB3998048.1"/>
    </source>
</evidence>
<accession>A0A7D9I5A4</accession>
<dbReference type="OrthoDB" id="5983113at2759"/>
<dbReference type="InterPro" id="IPR052986">
    <property type="entry name" value="VLIG_GTPase"/>
</dbReference>
<protein>
    <submittedName>
        <fullName evidence="3">Interferon-induced very large GTPase 1-like</fullName>
    </submittedName>
</protein>
<dbReference type="Proteomes" id="UP001152795">
    <property type="component" value="Unassembled WGS sequence"/>
</dbReference>
<dbReference type="PROSITE" id="PS51717">
    <property type="entry name" value="G_VLIG"/>
    <property type="match status" value="1"/>
</dbReference>
<feature type="compositionally biased region" description="Polar residues" evidence="2">
    <location>
        <begin position="27"/>
        <end position="50"/>
    </location>
</feature>